<keyword evidence="2" id="KW-0663">Pyridoxal phosphate</keyword>
<comment type="cofactor">
    <cofactor evidence="1">
        <name>pyridoxal 5'-phosphate</name>
        <dbReference type="ChEBI" id="CHEBI:597326"/>
    </cofactor>
</comment>
<evidence type="ECO:0000256" key="3">
    <source>
        <dbReference type="ARBA" id="ARBA00023239"/>
    </source>
</evidence>
<dbReference type="Gene3D" id="3.40.50.1100">
    <property type="match status" value="2"/>
</dbReference>
<dbReference type="InterPro" id="IPR050147">
    <property type="entry name" value="Ser/Thr_Dehydratase"/>
</dbReference>
<feature type="region of interest" description="Disordered" evidence="4">
    <location>
        <begin position="100"/>
        <end position="150"/>
    </location>
</feature>
<accession>A0A7Y9S2L8</accession>
<dbReference type="GO" id="GO:0006567">
    <property type="term" value="P:L-threonine catabolic process"/>
    <property type="evidence" value="ECO:0007669"/>
    <property type="project" value="TreeGrafter"/>
</dbReference>
<dbReference type="InterPro" id="IPR001926">
    <property type="entry name" value="TrpB-like_PALP"/>
</dbReference>
<evidence type="ECO:0000259" key="5">
    <source>
        <dbReference type="Pfam" id="PF00291"/>
    </source>
</evidence>
<evidence type="ECO:0000256" key="1">
    <source>
        <dbReference type="ARBA" id="ARBA00001933"/>
    </source>
</evidence>
<organism evidence="6 7">
    <name type="scientific">Nocardioides daedukensis</name>
    <dbReference type="NCBI Taxonomy" id="634462"/>
    <lineage>
        <taxon>Bacteria</taxon>
        <taxon>Bacillati</taxon>
        <taxon>Actinomycetota</taxon>
        <taxon>Actinomycetes</taxon>
        <taxon>Propionibacteriales</taxon>
        <taxon>Nocardioidaceae</taxon>
        <taxon>Nocardioides</taxon>
    </lineage>
</organism>
<protein>
    <submittedName>
        <fullName evidence="6">Threonine dehydratase</fullName>
    </submittedName>
</protein>
<comment type="caution">
    <text evidence="6">The sequence shown here is derived from an EMBL/GenBank/DDBJ whole genome shotgun (WGS) entry which is preliminary data.</text>
</comment>
<keyword evidence="7" id="KW-1185">Reference proteome</keyword>
<dbReference type="EMBL" id="JACCAA010000001">
    <property type="protein sequence ID" value="NYG59372.1"/>
    <property type="molecule type" value="Genomic_DNA"/>
</dbReference>
<name>A0A7Y9S2L8_9ACTN</name>
<evidence type="ECO:0000313" key="6">
    <source>
        <dbReference type="EMBL" id="NYG59372.1"/>
    </source>
</evidence>
<dbReference type="AlphaFoldDB" id="A0A7Y9S2L8"/>
<reference evidence="6 7" key="1">
    <citation type="submission" date="2020-07" db="EMBL/GenBank/DDBJ databases">
        <title>Sequencing the genomes of 1000 actinobacteria strains.</title>
        <authorList>
            <person name="Klenk H.-P."/>
        </authorList>
    </citation>
    <scope>NUCLEOTIDE SEQUENCE [LARGE SCALE GENOMIC DNA]</scope>
    <source>
        <strain evidence="6 7">DSM 23819</strain>
    </source>
</reference>
<evidence type="ECO:0000256" key="4">
    <source>
        <dbReference type="SAM" id="MobiDB-lite"/>
    </source>
</evidence>
<dbReference type="NCBIfam" id="NF004771">
    <property type="entry name" value="PRK06110.1"/>
    <property type="match status" value="1"/>
</dbReference>
<dbReference type="PANTHER" id="PTHR48078:SF7">
    <property type="entry name" value="BLL6502 PROTEIN"/>
    <property type="match status" value="1"/>
</dbReference>
<dbReference type="InterPro" id="IPR036052">
    <property type="entry name" value="TrpB-like_PALP_sf"/>
</dbReference>
<dbReference type="GO" id="GO:0004794">
    <property type="term" value="F:threonine deaminase activity"/>
    <property type="evidence" value="ECO:0007669"/>
    <property type="project" value="TreeGrafter"/>
</dbReference>
<dbReference type="GO" id="GO:0006565">
    <property type="term" value="P:L-serine catabolic process"/>
    <property type="evidence" value="ECO:0007669"/>
    <property type="project" value="TreeGrafter"/>
</dbReference>
<dbReference type="GO" id="GO:0003941">
    <property type="term" value="F:L-serine ammonia-lyase activity"/>
    <property type="evidence" value="ECO:0007669"/>
    <property type="project" value="TreeGrafter"/>
</dbReference>
<dbReference type="Pfam" id="PF00291">
    <property type="entry name" value="PALP"/>
    <property type="match status" value="1"/>
</dbReference>
<proteinExistence type="predicted"/>
<feature type="domain" description="Tryptophan synthase beta chain-like PALP" evidence="5">
    <location>
        <begin position="160"/>
        <end position="449"/>
    </location>
</feature>
<keyword evidence="3" id="KW-0456">Lyase</keyword>
<dbReference type="GO" id="GO:0009097">
    <property type="term" value="P:isoleucine biosynthetic process"/>
    <property type="evidence" value="ECO:0007669"/>
    <property type="project" value="TreeGrafter"/>
</dbReference>
<dbReference type="SUPFAM" id="SSF53686">
    <property type="entry name" value="Tryptophan synthase beta subunit-like PLP-dependent enzymes"/>
    <property type="match status" value="1"/>
</dbReference>
<evidence type="ECO:0000256" key="2">
    <source>
        <dbReference type="ARBA" id="ARBA00022898"/>
    </source>
</evidence>
<dbReference type="Proteomes" id="UP000540656">
    <property type="component" value="Unassembled WGS sequence"/>
</dbReference>
<sequence>MNAELADRRRQQAELYGDPVDVLAQKAQQLMGLGLADLADVIGLSTPMLVKLVHCERIRIGNDVAMSRMARLQEFADQLITGEAGTDEIQLTLAQIKASTTPARPSKMTAKAKPISREQLGADPAAHESTARRKPLLAPATGERPHITPNSLTYARTVVNRHVPPTPAYRWPLMERFTETETWVKHENHGPTGAFKVRGGINFMERLRVSGIPAPAGLIAATRGNHGQSLAFAGARAGLPVTIVVPEDNNPDQVDSMEGLGADVIVAGKDFQEAREYAAQLALERGLLNIPAFHSWLVEGVATYVAEFHESVPGLDTIYVPVGMGSGIAANILVRDLFGLRTEIVGVVAAGAPAYALSFEQGRPVSTDEANTFVDGVACRTPDPIAVDIINRGASRIVRVEEDEAAEAMALVHRTTHNLAEPAGALALAGMLADRAQVSGKRAGLVLTGGNADIETMTRVTAELS</sequence>
<dbReference type="RefSeq" id="WP_218855487.1">
    <property type="nucleotide sequence ID" value="NZ_JACCAA010000001.1"/>
</dbReference>
<gene>
    <name evidence="6" type="ORF">BJ980_002295</name>
</gene>
<dbReference type="PANTHER" id="PTHR48078">
    <property type="entry name" value="THREONINE DEHYDRATASE, MITOCHONDRIAL-RELATED"/>
    <property type="match status" value="1"/>
</dbReference>
<evidence type="ECO:0000313" key="7">
    <source>
        <dbReference type="Proteomes" id="UP000540656"/>
    </source>
</evidence>